<gene>
    <name evidence="1" type="ORF">NA57DRAFT_52919</name>
</gene>
<dbReference type="AlphaFoldDB" id="A0A9P4IPP3"/>
<dbReference type="EMBL" id="ML978122">
    <property type="protein sequence ID" value="KAF2103399.1"/>
    <property type="molecule type" value="Genomic_DNA"/>
</dbReference>
<sequence length="115" mass="12652">MLRANARREKTNFRQFTNRANQESERILILSCQLVTLITHYFAKTSLARREITGPAMLLEDAGAKTGPGRRLNEAHGSLELRAQVPVGGMPHASAAREPQVSPVLAGDLLYEEGL</sequence>
<evidence type="ECO:0000313" key="1">
    <source>
        <dbReference type="EMBL" id="KAF2103399.1"/>
    </source>
</evidence>
<evidence type="ECO:0000313" key="2">
    <source>
        <dbReference type="Proteomes" id="UP000799772"/>
    </source>
</evidence>
<keyword evidence="2" id="KW-1185">Reference proteome</keyword>
<protein>
    <submittedName>
        <fullName evidence="1">Uncharacterized protein</fullName>
    </submittedName>
</protein>
<reference evidence="1" key="1">
    <citation type="journal article" date="2020" name="Stud. Mycol.">
        <title>101 Dothideomycetes genomes: a test case for predicting lifestyles and emergence of pathogens.</title>
        <authorList>
            <person name="Haridas S."/>
            <person name="Albert R."/>
            <person name="Binder M."/>
            <person name="Bloem J."/>
            <person name="Labutti K."/>
            <person name="Salamov A."/>
            <person name="Andreopoulos B."/>
            <person name="Baker S."/>
            <person name="Barry K."/>
            <person name="Bills G."/>
            <person name="Bluhm B."/>
            <person name="Cannon C."/>
            <person name="Castanera R."/>
            <person name="Culley D."/>
            <person name="Daum C."/>
            <person name="Ezra D."/>
            <person name="Gonzalez J."/>
            <person name="Henrissat B."/>
            <person name="Kuo A."/>
            <person name="Liang C."/>
            <person name="Lipzen A."/>
            <person name="Lutzoni F."/>
            <person name="Magnuson J."/>
            <person name="Mondo S."/>
            <person name="Nolan M."/>
            <person name="Ohm R."/>
            <person name="Pangilinan J."/>
            <person name="Park H.-J."/>
            <person name="Ramirez L."/>
            <person name="Alfaro M."/>
            <person name="Sun H."/>
            <person name="Tritt A."/>
            <person name="Yoshinaga Y."/>
            <person name="Zwiers L.-H."/>
            <person name="Turgeon B."/>
            <person name="Goodwin S."/>
            <person name="Spatafora J."/>
            <person name="Crous P."/>
            <person name="Grigoriev I."/>
        </authorList>
    </citation>
    <scope>NUCLEOTIDE SEQUENCE</scope>
    <source>
        <strain evidence="1">CBS 133067</strain>
    </source>
</reference>
<organism evidence="1 2">
    <name type="scientific">Rhizodiscina lignyota</name>
    <dbReference type="NCBI Taxonomy" id="1504668"/>
    <lineage>
        <taxon>Eukaryota</taxon>
        <taxon>Fungi</taxon>
        <taxon>Dikarya</taxon>
        <taxon>Ascomycota</taxon>
        <taxon>Pezizomycotina</taxon>
        <taxon>Dothideomycetes</taxon>
        <taxon>Pleosporomycetidae</taxon>
        <taxon>Aulographales</taxon>
        <taxon>Rhizodiscinaceae</taxon>
        <taxon>Rhizodiscina</taxon>
    </lineage>
</organism>
<proteinExistence type="predicted"/>
<name>A0A9P4IPP3_9PEZI</name>
<dbReference type="Proteomes" id="UP000799772">
    <property type="component" value="Unassembled WGS sequence"/>
</dbReference>
<accession>A0A9P4IPP3</accession>
<comment type="caution">
    <text evidence="1">The sequence shown here is derived from an EMBL/GenBank/DDBJ whole genome shotgun (WGS) entry which is preliminary data.</text>
</comment>